<accession>D6U066</accession>
<dbReference type="Proteomes" id="UP000004508">
    <property type="component" value="Unassembled WGS sequence"/>
</dbReference>
<dbReference type="InParanoid" id="D6U066"/>
<proteinExistence type="predicted"/>
<evidence type="ECO:0000256" key="1">
    <source>
        <dbReference type="SAM" id="Phobius"/>
    </source>
</evidence>
<keyword evidence="3" id="KW-1185">Reference proteome</keyword>
<keyword evidence="1" id="KW-0812">Transmembrane</keyword>
<keyword evidence="1" id="KW-1133">Transmembrane helix</keyword>
<keyword evidence="1" id="KW-0472">Membrane</keyword>
<dbReference type="RefSeq" id="WP_007920138.1">
    <property type="nucleotide sequence ID" value="NZ_ADVG01000004.1"/>
</dbReference>
<gene>
    <name evidence="2" type="ORF">Krac_2995</name>
</gene>
<reference evidence="2 3" key="1">
    <citation type="journal article" date="2011" name="Stand. Genomic Sci.">
        <title>Non-contiguous finished genome sequence and contextual data of the filamentous soil bacterium Ktedonobacter racemifer type strain (SOSP1-21).</title>
        <authorList>
            <person name="Chang Y.J."/>
            <person name="Land M."/>
            <person name="Hauser L."/>
            <person name="Chertkov O."/>
            <person name="Del Rio T.G."/>
            <person name="Nolan M."/>
            <person name="Copeland A."/>
            <person name="Tice H."/>
            <person name="Cheng J.F."/>
            <person name="Lucas S."/>
            <person name="Han C."/>
            <person name="Goodwin L."/>
            <person name="Pitluck S."/>
            <person name="Ivanova N."/>
            <person name="Ovchinikova G."/>
            <person name="Pati A."/>
            <person name="Chen A."/>
            <person name="Palaniappan K."/>
            <person name="Mavromatis K."/>
            <person name="Liolios K."/>
            <person name="Brettin T."/>
            <person name="Fiebig A."/>
            <person name="Rohde M."/>
            <person name="Abt B."/>
            <person name="Goker M."/>
            <person name="Detter J.C."/>
            <person name="Woyke T."/>
            <person name="Bristow J."/>
            <person name="Eisen J.A."/>
            <person name="Markowitz V."/>
            <person name="Hugenholtz P."/>
            <person name="Kyrpides N.C."/>
            <person name="Klenk H.P."/>
            <person name="Lapidus A."/>
        </authorList>
    </citation>
    <scope>NUCLEOTIDE SEQUENCE [LARGE SCALE GENOMIC DNA]</scope>
    <source>
        <strain evidence="3">DSM 44963</strain>
    </source>
</reference>
<evidence type="ECO:0000313" key="2">
    <source>
        <dbReference type="EMBL" id="EFH82206.1"/>
    </source>
</evidence>
<feature type="transmembrane region" description="Helical" evidence="1">
    <location>
        <begin position="42"/>
        <end position="67"/>
    </location>
</feature>
<dbReference type="AlphaFoldDB" id="D6U066"/>
<name>D6U066_KTERA</name>
<organism evidence="2 3">
    <name type="scientific">Ktedonobacter racemifer DSM 44963</name>
    <dbReference type="NCBI Taxonomy" id="485913"/>
    <lineage>
        <taxon>Bacteria</taxon>
        <taxon>Bacillati</taxon>
        <taxon>Chloroflexota</taxon>
        <taxon>Ktedonobacteria</taxon>
        <taxon>Ktedonobacterales</taxon>
        <taxon>Ktedonobacteraceae</taxon>
        <taxon>Ktedonobacter</taxon>
    </lineage>
</organism>
<evidence type="ECO:0000313" key="3">
    <source>
        <dbReference type="Proteomes" id="UP000004508"/>
    </source>
</evidence>
<comment type="caution">
    <text evidence="2">The sequence shown here is derived from an EMBL/GenBank/DDBJ whole genome shotgun (WGS) entry which is preliminary data.</text>
</comment>
<sequence length="252" mass="26599">MRITDLIATLAGVISIVSAAAGVTQFLVNNSRNKGLQQRKSLIMHCVLTVMLTVAFVMSGVAVYALFLHPQVTVNNQAAITLPGLPGHTPSPVVTVIQENKFAETAMVTVTPTTSSTVGSDDIPKTYSFNRSLTCLTSCQAQLALTLIKVVVDPAQQNTTWYFTVANNGATACSSMYASVIIQDGAGHKLLGGPPGTLTQHGFSLDAGQTQERDTTVSLAPKPGTSYLLKMSSSCEPVATNATYLVETLTFN</sequence>
<protein>
    <submittedName>
        <fullName evidence="2">Uncharacterized protein</fullName>
    </submittedName>
</protein>
<dbReference type="EMBL" id="ADVG01000004">
    <property type="protein sequence ID" value="EFH82206.1"/>
    <property type="molecule type" value="Genomic_DNA"/>
</dbReference>
<feature type="transmembrane region" description="Helical" evidence="1">
    <location>
        <begin position="6"/>
        <end position="30"/>
    </location>
</feature>